<dbReference type="SMART" id="SM00382">
    <property type="entry name" value="AAA"/>
    <property type="match status" value="2"/>
</dbReference>
<evidence type="ECO:0000259" key="6">
    <source>
        <dbReference type="SMART" id="SM01086"/>
    </source>
</evidence>
<feature type="domain" description="Clp ATPase C-terminal" evidence="6">
    <location>
        <begin position="762"/>
        <end position="851"/>
    </location>
</feature>
<dbReference type="InterPro" id="IPR027417">
    <property type="entry name" value="P-loop_NTPase"/>
</dbReference>
<sequence>MFNLAETAIYRALKREKIFFFRFAKILSVLSWILFIISLCLIIFSLWGAVNSGTATRVIVFSLSFYFLFYNFDLFLNLKIKKPELSIKLSDAILDPEKYNLAELLNFEAAKIAQHSAALCRKKKIRNNSTALLYSAVRHGKETPILCCRLGINIKKLQDDIKNYLEKIPKENSSEAYFLEGWEKTIKEALFFSAGQKHRTIGEKELLVGLAKSDEFFKKVLMDYDLKKEDVENLASWLNSAEDSFRRSKEFWTPENLARRGAFGRDLASGYTVTLDKFSIDWRRVVSKWAFKEIVGHEKEIEELQVTLAKSDLANALLVGESGTGRKGIIQALAQKCYLGQTLLELNGKRVVELDVVALSATIQDPERLEAVLDRIFSEVILSGNVILVIDQLENFVGLKDHKPGQVDISAILTKYLAIPEFQFVGITSQDGLHKNLEQNPSFVEFFRKIEVSAVNEIEAIKILQNTSLDLEYKNKIFILYPSIREIVNLTGRYMPSLPFPKKALDILNEAVVYVQSLKEKIVLPHHIAEIMSKKTEIPVGKMEVKEKEVLMNLENLIHQRIVNQEEAVTGIAVAMRRARAGIGSKTRPMGTFLFMGPTGVGKTETAKALAQIYFGPSTGSGQAEKMIRIDMSEFQAISDIPRLIGASSPVEMQGLLTTPVRETPFSLVLLDEIEKAHPDILNLFLQVLDEGHITDGQGRKIVFTNTIIICTSNAAASVIFKQVEAGEKIDKDKLLGFLFEKNTFRPEFINRFDAVVVFHPLTKDNLMKIAQLTLQSLQKSLKEKEIDFEFYEPLEEKIVELSYKPEFGAREMRRVVQDKIENVIAQGLISDQIKKGDRIEINPETLELIINNPAPA</sequence>
<dbReference type="InterPro" id="IPR003959">
    <property type="entry name" value="ATPase_AAA_core"/>
</dbReference>
<dbReference type="STRING" id="1802229.A2401_01565"/>
<evidence type="ECO:0000256" key="2">
    <source>
        <dbReference type="ARBA" id="ARBA00022840"/>
    </source>
</evidence>
<evidence type="ECO:0008006" key="9">
    <source>
        <dbReference type="Google" id="ProtNLM"/>
    </source>
</evidence>
<dbReference type="PRINTS" id="PR00300">
    <property type="entry name" value="CLPPROTEASEA"/>
</dbReference>
<accession>A0A1G2JC50</accession>
<dbReference type="EMBL" id="MHPP01000014">
    <property type="protein sequence ID" value="OGZ84716.1"/>
    <property type="molecule type" value="Genomic_DNA"/>
</dbReference>
<dbReference type="GO" id="GO:0005737">
    <property type="term" value="C:cytoplasm"/>
    <property type="evidence" value="ECO:0007669"/>
    <property type="project" value="TreeGrafter"/>
</dbReference>
<dbReference type="Gene3D" id="1.10.8.60">
    <property type="match status" value="2"/>
</dbReference>
<proteinExistence type="predicted"/>
<keyword evidence="4" id="KW-0472">Membrane</keyword>
<dbReference type="GO" id="GO:0016887">
    <property type="term" value="F:ATP hydrolysis activity"/>
    <property type="evidence" value="ECO:0007669"/>
    <property type="project" value="InterPro"/>
</dbReference>
<dbReference type="Proteomes" id="UP000177751">
    <property type="component" value="Unassembled WGS sequence"/>
</dbReference>
<reference evidence="7 8" key="1">
    <citation type="journal article" date="2016" name="Nat. Commun.">
        <title>Thousands of microbial genomes shed light on interconnected biogeochemical processes in an aquifer system.</title>
        <authorList>
            <person name="Anantharaman K."/>
            <person name="Brown C.T."/>
            <person name="Hug L.A."/>
            <person name="Sharon I."/>
            <person name="Castelle C.J."/>
            <person name="Probst A.J."/>
            <person name="Thomas B.C."/>
            <person name="Singh A."/>
            <person name="Wilkins M.J."/>
            <person name="Karaoz U."/>
            <person name="Brodie E.L."/>
            <person name="Williams K.H."/>
            <person name="Hubbard S.S."/>
            <person name="Banfield J.F."/>
        </authorList>
    </citation>
    <scope>NUCLEOTIDE SEQUENCE [LARGE SCALE GENOMIC DNA]</scope>
</reference>
<name>A0A1G2JC50_9BACT</name>
<evidence type="ECO:0000313" key="8">
    <source>
        <dbReference type="Proteomes" id="UP000177751"/>
    </source>
</evidence>
<feature type="domain" description="AAA+ ATPase" evidence="5">
    <location>
        <begin position="312"/>
        <end position="456"/>
    </location>
</feature>
<keyword evidence="3" id="KW-0143">Chaperone</keyword>
<dbReference type="SMART" id="SM01086">
    <property type="entry name" value="ClpB_D2-small"/>
    <property type="match status" value="1"/>
</dbReference>
<dbReference type="GO" id="GO:0005524">
    <property type="term" value="F:ATP binding"/>
    <property type="evidence" value="ECO:0007669"/>
    <property type="project" value="UniProtKB-KW"/>
</dbReference>
<evidence type="ECO:0000313" key="7">
    <source>
        <dbReference type="EMBL" id="OGZ84716.1"/>
    </source>
</evidence>
<dbReference type="PANTHER" id="PTHR11638:SF145">
    <property type="entry name" value="CLPA_B PROTEASE ATP BINDING SUBUNIT-RELATED"/>
    <property type="match status" value="1"/>
</dbReference>
<dbReference type="Pfam" id="PF17871">
    <property type="entry name" value="AAA_lid_9"/>
    <property type="match status" value="1"/>
</dbReference>
<dbReference type="Pfam" id="PF10431">
    <property type="entry name" value="ClpB_D2-small"/>
    <property type="match status" value="1"/>
</dbReference>
<dbReference type="Pfam" id="PF07724">
    <property type="entry name" value="AAA_2"/>
    <property type="match status" value="1"/>
</dbReference>
<keyword evidence="4" id="KW-1133">Transmembrane helix</keyword>
<organism evidence="7 8">
    <name type="scientific">Candidatus Staskawiczbacteria bacterium RIFOXYC1_FULL_38_18</name>
    <dbReference type="NCBI Taxonomy" id="1802229"/>
    <lineage>
        <taxon>Bacteria</taxon>
        <taxon>Candidatus Staskawicziibacteriota</taxon>
    </lineage>
</organism>
<feature type="transmembrane region" description="Helical" evidence="4">
    <location>
        <begin position="59"/>
        <end position="78"/>
    </location>
</feature>
<feature type="domain" description="AAA+ ATPase" evidence="5">
    <location>
        <begin position="589"/>
        <end position="763"/>
    </location>
</feature>
<dbReference type="InterPro" id="IPR036628">
    <property type="entry name" value="Clp_N_dom_sf"/>
</dbReference>
<dbReference type="InterPro" id="IPR041546">
    <property type="entry name" value="ClpA/ClpB_AAA_lid"/>
</dbReference>
<dbReference type="GO" id="GO:0034605">
    <property type="term" value="P:cellular response to heat"/>
    <property type="evidence" value="ECO:0007669"/>
    <property type="project" value="TreeGrafter"/>
</dbReference>
<keyword evidence="4" id="KW-0812">Transmembrane</keyword>
<dbReference type="CDD" id="cd19499">
    <property type="entry name" value="RecA-like_ClpB_Hsp104-like"/>
    <property type="match status" value="1"/>
</dbReference>
<dbReference type="Gene3D" id="3.40.50.300">
    <property type="entry name" value="P-loop containing nucleotide triphosphate hydrolases"/>
    <property type="match status" value="2"/>
</dbReference>
<dbReference type="InterPro" id="IPR001270">
    <property type="entry name" value="ClpA/B"/>
</dbReference>
<dbReference type="SUPFAM" id="SSF81923">
    <property type="entry name" value="Double Clp-N motif"/>
    <property type="match status" value="1"/>
</dbReference>
<dbReference type="InterPro" id="IPR019489">
    <property type="entry name" value="Clp_ATPase_C"/>
</dbReference>
<evidence type="ECO:0000256" key="4">
    <source>
        <dbReference type="SAM" id="Phobius"/>
    </source>
</evidence>
<comment type="caution">
    <text evidence="7">The sequence shown here is derived from an EMBL/GenBank/DDBJ whole genome shotgun (WGS) entry which is preliminary data.</text>
</comment>
<dbReference type="PANTHER" id="PTHR11638">
    <property type="entry name" value="ATP-DEPENDENT CLP PROTEASE"/>
    <property type="match status" value="1"/>
</dbReference>
<protein>
    <recommendedName>
        <fullName evidence="9">Clp R domain-containing protein</fullName>
    </recommendedName>
</protein>
<dbReference type="SUPFAM" id="SSF52540">
    <property type="entry name" value="P-loop containing nucleoside triphosphate hydrolases"/>
    <property type="match status" value="2"/>
</dbReference>
<dbReference type="InterPro" id="IPR003593">
    <property type="entry name" value="AAA+_ATPase"/>
</dbReference>
<dbReference type="Gene3D" id="1.10.1780.10">
    <property type="entry name" value="Clp, N-terminal domain"/>
    <property type="match status" value="1"/>
</dbReference>
<keyword evidence="1" id="KW-0547">Nucleotide-binding</keyword>
<feature type="transmembrane region" description="Helical" evidence="4">
    <location>
        <begin position="20"/>
        <end position="47"/>
    </location>
</feature>
<evidence type="ECO:0000256" key="3">
    <source>
        <dbReference type="ARBA" id="ARBA00023186"/>
    </source>
</evidence>
<evidence type="ECO:0000259" key="5">
    <source>
        <dbReference type="SMART" id="SM00382"/>
    </source>
</evidence>
<evidence type="ECO:0000256" key="1">
    <source>
        <dbReference type="ARBA" id="ARBA00022741"/>
    </source>
</evidence>
<gene>
    <name evidence="7" type="ORF">A2401_01565</name>
</gene>
<dbReference type="AlphaFoldDB" id="A0A1G2JC50"/>
<dbReference type="InterPro" id="IPR050130">
    <property type="entry name" value="ClpA_ClpB"/>
</dbReference>
<keyword evidence="2" id="KW-0067">ATP-binding</keyword>